<feature type="chain" id="PRO_5009302414" evidence="1">
    <location>
        <begin position="22"/>
        <end position="121"/>
    </location>
</feature>
<accession>A0A1I3Y1F3</accession>
<gene>
    <name evidence="2" type="ORF">SAMN04488498_10485</name>
</gene>
<keyword evidence="1" id="KW-0732">Signal</keyword>
<dbReference type="RefSeq" id="WP_149759775.1">
    <property type="nucleotide sequence ID" value="NZ_BSPE01000007.1"/>
</dbReference>
<reference evidence="2 3" key="1">
    <citation type="submission" date="2016-10" db="EMBL/GenBank/DDBJ databases">
        <authorList>
            <person name="Varghese N."/>
            <person name="Submissions S."/>
        </authorList>
    </citation>
    <scope>NUCLEOTIDE SEQUENCE [LARGE SCALE GENOMIC DNA]</scope>
    <source>
        <strain evidence="2 3">DSM 21822</strain>
    </source>
</reference>
<evidence type="ECO:0000313" key="2">
    <source>
        <dbReference type="EMBL" id="SFK25111.1"/>
    </source>
</evidence>
<keyword evidence="3" id="KW-1185">Reference proteome</keyword>
<feature type="signal peptide" evidence="1">
    <location>
        <begin position="1"/>
        <end position="21"/>
    </location>
</feature>
<proteinExistence type="predicted"/>
<sequence length="121" mass="13056">MRFRTALFTTALLAGATVAGAAIAGNRIHDRVYADSFGNLIVQSPYGYKRIIVGGGNLAGELRNYAGGGEPEVVYADPEPLYRGNYIDNCYRPPVLLKGRSYMYGLPDGVIPEPSGRCPSR</sequence>
<dbReference type="Proteomes" id="UP000323300">
    <property type="component" value="Unassembled WGS sequence"/>
</dbReference>
<evidence type="ECO:0000256" key="1">
    <source>
        <dbReference type="SAM" id="SignalP"/>
    </source>
</evidence>
<name>A0A1I3Y1F3_9HYPH</name>
<protein>
    <submittedName>
        <fullName evidence="2">Uncharacterized protein</fullName>
    </submittedName>
</protein>
<dbReference type="EMBL" id="FOSL01000004">
    <property type="protein sequence ID" value="SFK25111.1"/>
    <property type="molecule type" value="Genomic_DNA"/>
</dbReference>
<organism evidence="2 3">
    <name type="scientific">Neomesorhizobium albiziae</name>
    <dbReference type="NCBI Taxonomy" id="335020"/>
    <lineage>
        <taxon>Bacteria</taxon>
        <taxon>Pseudomonadati</taxon>
        <taxon>Pseudomonadota</taxon>
        <taxon>Alphaproteobacteria</taxon>
        <taxon>Hyphomicrobiales</taxon>
        <taxon>Phyllobacteriaceae</taxon>
        <taxon>Neomesorhizobium</taxon>
    </lineage>
</organism>
<dbReference type="AlphaFoldDB" id="A0A1I3Y1F3"/>
<evidence type="ECO:0000313" key="3">
    <source>
        <dbReference type="Proteomes" id="UP000323300"/>
    </source>
</evidence>
<dbReference type="OrthoDB" id="8115733at2"/>